<evidence type="ECO:0000256" key="2">
    <source>
        <dbReference type="ARBA" id="ARBA00003753"/>
    </source>
</evidence>
<dbReference type="PANTHER" id="PTHR46969">
    <property type="entry name" value="BIFUNCTIONAL PROTEIN HLDE"/>
    <property type="match status" value="1"/>
</dbReference>
<evidence type="ECO:0000256" key="4">
    <source>
        <dbReference type="ARBA" id="ARBA00022695"/>
    </source>
</evidence>
<dbReference type="NCBIfam" id="TIGR02198">
    <property type="entry name" value="rfaE_dom_I"/>
    <property type="match status" value="1"/>
</dbReference>
<dbReference type="EC" id="2.7.1.167" evidence="11"/>
<keyword evidence="15" id="KW-1185">Reference proteome</keyword>
<comment type="function">
    <text evidence="1 11">Catalyzes the phosphorylation of D-glycero-D-manno-heptose 7-phosphate at the C-1 position to selectively form D-glycero-beta-D-manno-heptose-1,7-bisphosphate.</text>
</comment>
<dbReference type="InterPro" id="IPR011913">
    <property type="entry name" value="RfaE_dom_I"/>
</dbReference>
<evidence type="ECO:0000256" key="8">
    <source>
        <dbReference type="ARBA" id="ARBA00023268"/>
    </source>
</evidence>
<keyword evidence="6 11" id="KW-0418">Kinase</keyword>
<dbReference type="InterPro" id="IPR011914">
    <property type="entry name" value="RfaE_dom_II"/>
</dbReference>
<comment type="similarity">
    <text evidence="11">In the C-terminal section; belongs to the cytidylyltransferase family.</text>
</comment>
<dbReference type="KEGG" id="abas:ACPOL_4149"/>
<dbReference type="GO" id="GO:0097171">
    <property type="term" value="P:ADP-L-glycero-beta-D-manno-heptose biosynthetic process"/>
    <property type="evidence" value="ECO:0007669"/>
    <property type="project" value="UniProtKB-UniPathway"/>
</dbReference>
<dbReference type="PANTHER" id="PTHR46969:SF1">
    <property type="entry name" value="BIFUNCTIONAL PROTEIN HLDE"/>
    <property type="match status" value="1"/>
</dbReference>
<evidence type="ECO:0000313" key="15">
    <source>
        <dbReference type="Proteomes" id="UP000253606"/>
    </source>
</evidence>
<comment type="catalytic activity">
    <reaction evidence="10 11">
        <text>D-glycero-beta-D-manno-heptose 1-phosphate + ATP + H(+) = ADP-D-glycero-beta-D-manno-heptose + diphosphate</text>
        <dbReference type="Rhea" id="RHEA:27465"/>
        <dbReference type="ChEBI" id="CHEBI:15378"/>
        <dbReference type="ChEBI" id="CHEBI:30616"/>
        <dbReference type="ChEBI" id="CHEBI:33019"/>
        <dbReference type="ChEBI" id="CHEBI:59967"/>
        <dbReference type="ChEBI" id="CHEBI:61593"/>
        <dbReference type="EC" id="2.7.7.70"/>
    </reaction>
</comment>
<feature type="active site" evidence="11">
    <location>
        <position position="293"/>
    </location>
</feature>
<dbReference type="CDD" id="cd01172">
    <property type="entry name" value="RfaE_like"/>
    <property type="match status" value="1"/>
</dbReference>
<dbReference type="GO" id="GO:0005524">
    <property type="term" value="F:ATP binding"/>
    <property type="evidence" value="ECO:0007669"/>
    <property type="project" value="UniProtKB-UniRule"/>
</dbReference>
<dbReference type="Gene3D" id="3.40.50.620">
    <property type="entry name" value="HUPs"/>
    <property type="match status" value="1"/>
</dbReference>
<keyword evidence="8 11" id="KW-0511">Multifunctional enzyme</keyword>
<keyword evidence="9 11" id="KW-0119">Carbohydrate metabolism</keyword>
<gene>
    <name evidence="11" type="primary">hldE</name>
    <name evidence="14" type="ORF">ACPOL_4149</name>
</gene>
<comment type="pathway">
    <text evidence="11">Nucleotide-sugar biosynthesis; ADP-L-glycero-beta-D-manno-heptose biosynthesis; ADP-L-glycero-beta-D-manno-heptose from D-glycero-beta-D-manno-heptose 7-phosphate: step 1/4.</text>
</comment>
<name>A0A2Z5G4I0_9BACT</name>
<comment type="function">
    <text evidence="2 11">Catalyzes the ADP transfer from ATP to D-glycero-beta-D-manno-heptose 1-phosphate, yielding ADP-D-glycero-beta-D-manno-heptose.</text>
</comment>
<dbReference type="EC" id="2.7.7.70" evidence="11"/>
<dbReference type="InterPro" id="IPR004821">
    <property type="entry name" value="Cyt_trans-like"/>
</dbReference>
<dbReference type="GO" id="GO:0016773">
    <property type="term" value="F:phosphotransferase activity, alcohol group as acceptor"/>
    <property type="evidence" value="ECO:0007669"/>
    <property type="project" value="InterPro"/>
</dbReference>
<dbReference type="Pfam" id="PF01467">
    <property type="entry name" value="CTP_transf_like"/>
    <property type="match status" value="1"/>
</dbReference>
<dbReference type="GO" id="GO:0033786">
    <property type="term" value="F:heptose-1-phosphate adenylyltransferase activity"/>
    <property type="evidence" value="ECO:0007669"/>
    <property type="project" value="UniProtKB-UniRule"/>
</dbReference>
<sequence>MSLDRTGTQMNSFDAGSRDASHEIVRLIERDWDGKHILVVGDVMLDKYIQGTVERISPEAPVPVVQASQRTQRPGGAANVAMNIVGLGARASVIGFIGDDEDGASLTDLLEVGGVDARLLAVPQTPTTSKLRILSGSQQIVRLDIETKTLRPEKAYKNLIEEVRKLLHKADGVILSDYAKGTLNPEVCQTIIGDANDAGLPILVDPKGRDFLRYRGATTICPNLKELGLALANSEGSVDSLLDEGQALVSKLDLDYLTVTLGEHGIAVLHSHAPRFHVPAIARQVFDVSGAGDTVIATLALSVSSGFSINDAAHLANVAAGVVVGKLGSVPIARHELVAALIEFSGTEIHEKTLNLARLLVRAAEWRAAGHSIVFTNGCFDILHVGHITLLEHCRRLGDKLVVGINSDTSVSALKGPDRPIVGERQRARILAALAATDAVVVFEAATPIDLILALRPEVLVKGGDYTEDTIVGAPEVRSWGGRVVIVPTVEGHSTTSIVRKLAVKDDA</sequence>
<dbReference type="Proteomes" id="UP000253606">
    <property type="component" value="Chromosome"/>
</dbReference>
<evidence type="ECO:0000259" key="12">
    <source>
        <dbReference type="Pfam" id="PF00294"/>
    </source>
</evidence>
<feature type="domain" description="Carbohydrate kinase PfkB" evidence="12">
    <location>
        <begin position="36"/>
        <end position="329"/>
    </location>
</feature>
<dbReference type="InterPro" id="IPR011611">
    <property type="entry name" value="PfkB_dom"/>
</dbReference>
<comment type="catalytic activity">
    <reaction evidence="11">
        <text>D-glycero-beta-D-manno-heptose 7-phosphate + ATP = D-glycero-beta-D-manno-heptose 1,7-bisphosphate + ADP + H(+)</text>
        <dbReference type="Rhea" id="RHEA:27473"/>
        <dbReference type="ChEBI" id="CHEBI:15378"/>
        <dbReference type="ChEBI" id="CHEBI:30616"/>
        <dbReference type="ChEBI" id="CHEBI:60204"/>
        <dbReference type="ChEBI" id="CHEBI:60208"/>
        <dbReference type="ChEBI" id="CHEBI:456216"/>
        <dbReference type="EC" id="2.7.1.167"/>
    </reaction>
</comment>
<evidence type="ECO:0000256" key="3">
    <source>
        <dbReference type="ARBA" id="ARBA00022679"/>
    </source>
</evidence>
<dbReference type="EMBL" id="CP030840">
    <property type="protein sequence ID" value="AXC13426.1"/>
    <property type="molecule type" value="Genomic_DNA"/>
</dbReference>
<dbReference type="NCBIfam" id="NF008454">
    <property type="entry name" value="PRK11316.1"/>
    <property type="match status" value="1"/>
</dbReference>
<organism evidence="14 15">
    <name type="scientific">Acidisarcina polymorpha</name>
    <dbReference type="NCBI Taxonomy" id="2211140"/>
    <lineage>
        <taxon>Bacteria</taxon>
        <taxon>Pseudomonadati</taxon>
        <taxon>Acidobacteriota</taxon>
        <taxon>Terriglobia</taxon>
        <taxon>Terriglobales</taxon>
        <taxon>Acidobacteriaceae</taxon>
        <taxon>Acidisarcina</taxon>
    </lineage>
</organism>
<evidence type="ECO:0000256" key="9">
    <source>
        <dbReference type="ARBA" id="ARBA00023277"/>
    </source>
</evidence>
<comment type="pathway">
    <text evidence="11">Nucleotide-sugar biosynthesis; ADP-L-glycero-beta-D-manno-heptose biosynthesis; ADP-L-glycero-beta-D-manno-heptose from D-glycero-beta-D-manno-heptose 7-phosphate: step 3/4.</text>
</comment>
<protein>
    <recommendedName>
        <fullName evidence="11">Bifunctional protein HldE</fullName>
    </recommendedName>
    <domain>
        <recommendedName>
            <fullName evidence="11">D-beta-D-heptose 7-phosphate kinase</fullName>
            <ecNumber evidence="11">2.7.1.167</ecNumber>
        </recommendedName>
        <alternativeName>
            <fullName evidence="11">D-beta-D-heptose 7-phosphotransferase</fullName>
        </alternativeName>
        <alternativeName>
            <fullName evidence="11">D-glycero-beta-D-manno-heptose-7-phosphate kinase</fullName>
        </alternativeName>
    </domain>
    <domain>
        <recommendedName>
            <fullName evidence="11">D-beta-D-heptose 1-phosphate adenylyltransferase</fullName>
            <ecNumber evidence="11">2.7.7.70</ecNumber>
        </recommendedName>
        <alternativeName>
            <fullName evidence="11">D-glycero-beta-D-manno-heptose 1-phosphate adenylyltransferase</fullName>
        </alternativeName>
    </domain>
</protein>
<dbReference type="GO" id="GO:0033785">
    <property type="term" value="F:heptose 7-phosphate kinase activity"/>
    <property type="evidence" value="ECO:0007669"/>
    <property type="project" value="UniProtKB-UniRule"/>
</dbReference>
<dbReference type="RefSeq" id="WP_236656881.1">
    <property type="nucleotide sequence ID" value="NZ_CP030840.1"/>
</dbReference>
<keyword evidence="5 11" id="KW-0547">Nucleotide-binding</keyword>
<dbReference type="HAMAP" id="MF_01603">
    <property type="entry name" value="HldE"/>
    <property type="match status" value="1"/>
</dbReference>
<dbReference type="UniPathway" id="UPA00356">
    <property type="reaction ID" value="UER00437"/>
</dbReference>
<feature type="region of interest" description="Cytidylyltransferase" evidence="11">
    <location>
        <begin position="375"/>
        <end position="508"/>
    </location>
</feature>
<keyword evidence="4 11" id="KW-0548">Nucleotidyltransferase</keyword>
<reference evidence="14 15" key="1">
    <citation type="journal article" date="2018" name="Front. Microbiol.">
        <title>Hydrolytic Capabilities as a Key to Environmental Success: Chitinolytic and Cellulolytic Acidobacteria From Acidic Sub-arctic Soils and Boreal Peatlands.</title>
        <authorList>
            <person name="Belova S.E."/>
            <person name="Ravin N.V."/>
            <person name="Pankratov T.A."/>
            <person name="Rakitin A.L."/>
            <person name="Ivanova A.A."/>
            <person name="Beletsky A.V."/>
            <person name="Mardanov A.V."/>
            <person name="Sinninghe Damste J.S."/>
            <person name="Dedysh S.N."/>
        </authorList>
    </citation>
    <scope>NUCLEOTIDE SEQUENCE [LARGE SCALE GENOMIC DNA]</scope>
    <source>
        <strain evidence="14 15">SBC82</strain>
    </source>
</reference>
<dbReference type="AlphaFoldDB" id="A0A2Z5G4I0"/>
<dbReference type="InterPro" id="IPR023030">
    <property type="entry name" value="Bifunc_HldE"/>
</dbReference>
<dbReference type="FunFam" id="3.40.1190.20:FF:000002">
    <property type="entry name" value="Bifunctional protein HldE"/>
    <property type="match status" value="1"/>
</dbReference>
<evidence type="ECO:0000256" key="1">
    <source>
        <dbReference type="ARBA" id="ARBA00002319"/>
    </source>
</evidence>
<evidence type="ECO:0000256" key="10">
    <source>
        <dbReference type="ARBA" id="ARBA00047428"/>
    </source>
</evidence>
<comment type="similarity">
    <text evidence="11">In the N-terminal section; belongs to the carbohydrate kinase PfkB family.</text>
</comment>
<dbReference type="GO" id="GO:0005829">
    <property type="term" value="C:cytosol"/>
    <property type="evidence" value="ECO:0007669"/>
    <property type="project" value="TreeGrafter"/>
</dbReference>
<keyword evidence="7 11" id="KW-0067">ATP-binding</keyword>
<dbReference type="Gene3D" id="3.40.1190.20">
    <property type="match status" value="1"/>
</dbReference>
<proteinExistence type="inferred from homology"/>
<evidence type="ECO:0000313" key="14">
    <source>
        <dbReference type="EMBL" id="AXC13426.1"/>
    </source>
</evidence>
<evidence type="ECO:0000256" key="5">
    <source>
        <dbReference type="ARBA" id="ARBA00022741"/>
    </source>
</evidence>
<dbReference type="InterPro" id="IPR029056">
    <property type="entry name" value="Ribokinase-like"/>
</dbReference>
<evidence type="ECO:0000256" key="7">
    <source>
        <dbReference type="ARBA" id="ARBA00022840"/>
    </source>
</evidence>
<dbReference type="Pfam" id="PF00294">
    <property type="entry name" value="PfkB"/>
    <property type="match status" value="1"/>
</dbReference>
<dbReference type="NCBIfam" id="TIGR02199">
    <property type="entry name" value="rfaE_dom_II"/>
    <property type="match status" value="1"/>
</dbReference>
<keyword evidence="3 11" id="KW-0808">Transferase</keyword>
<feature type="region of interest" description="Ribokinase" evidence="11">
    <location>
        <begin position="1"/>
        <end position="347"/>
    </location>
</feature>
<dbReference type="SUPFAM" id="SSF53613">
    <property type="entry name" value="Ribokinase-like"/>
    <property type="match status" value="1"/>
</dbReference>
<accession>A0A2Z5G4I0</accession>
<feature type="binding site" evidence="11">
    <location>
        <begin position="223"/>
        <end position="226"/>
    </location>
    <ligand>
        <name>ATP</name>
        <dbReference type="ChEBI" id="CHEBI:30616"/>
    </ligand>
</feature>
<evidence type="ECO:0000259" key="13">
    <source>
        <dbReference type="Pfam" id="PF01467"/>
    </source>
</evidence>
<evidence type="ECO:0000256" key="11">
    <source>
        <dbReference type="HAMAP-Rule" id="MF_01603"/>
    </source>
</evidence>
<dbReference type="InterPro" id="IPR014729">
    <property type="entry name" value="Rossmann-like_a/b/a_fold"/>
</dbReference>
<feature type="domain" description="Cytidyltransferase-like" evidence="13">
    <location>
        <begin position="375"/>
        <end position="483"/>
    </location>
</feature>
<dbReference type="SUPFAM" id="SSF52374">
    <property type="entry name" value="Nucleotidylyl transferase"/>
    <property type="match status" value="1"/>
</dbReference>
<dbReference type="NCBIfam" id="TIGR00125">
    <property type="entry name" value="cyt_tran_rel"/>
    <property type="match status" value="1"/>
</dbReference>
<evidence type="ECO:0000256" key="6">
    <source>
        <dbReference type="ARBA" id="ARBA00022777"/>
    </source>
</evidence>
<comment type="subunit">
    <text evidence="11">Homodimer.</text>
</comment>